<evidence type="ECO:0000313" key="4">
    <source>
        <dbReference type="Proteomes" id="UP000190162"/>
    </source>
</evidence>
<feature type="region of interest" description="Disordered" evidence="1">
    <location>
        <begin position="1046"/>
        <end position="1092"/>
    </location>
</feature>
<feature type="compositionally biased region" description="Low complexity" evidence="1">
    <location>
        <begin position="1113"/>
        <end position="1124"/>
    </location>
</feature>
<dbReference type="Pfam" id="PF19116">
    <property type="entry name" value="DUF5801"/>
    <property type="match status" value="1"/>
</dbReference>
<gene>
    <name evidence="3" type="ORF">SAMN02745132_02266</name>
</gene>
<proteinExistence type="predicted"/>
<protein>
    <submittedName>
        <fullName evidence="3">T1SS-143 domain-containing protein</fullName>
    </submittedName>
</protein>
<evidence type="ECO:0000259" key="2">
    <source>
        <dbReference type="Pfam" id="PF19116"/>
    </source>
</evidence>
<dbReference type="Proteomes" id="UP000190162">
    <property type="component" value="Unassembled WGS sequence"/>
</dbReference>
<evidence type="ECO:0000256" key="1">
    <source>
        <dbReference type="SAM" id="MobiDB-lite"/>
    </source>
</evidence>
<evidence type="ECO:0000313" key="3">
    <source>
        <dbReference type="EMBL" id="SKA55078.1"/>
    </source>
</evidence>
<feature type="region of interest" description="Disordered" evidence="1">
    <location>
        <begin position="876"/>
        <end position="902"/>
    </location>
</feature>
<feature type="compositionally biased region" description="Polar residues" evidence="1">
    <location>
        <begin position="893"/>
        <end position="902"/>
    </location>
</feature>
<organism evidence="3 4">
    <name type="scientific">Enterovibrio nigricans DSM 22720</name>
    <dbReference type="NCBI Taxonomy" id="1121868"/>
    <lineage>
        <taxon>Bacteria</taxon>
        <taxon>Pseudomonadati</taxon>
        <taxon>Pseudomonadota</taxon>
        <taxon>Gammaproteobacteria</taxon>
        <taxon>Vibrionales</taxon>
        <taxon>Vibrionaceae</taxon>
        <taxon>Enterovibrio</taxon>
    </lineage>
</organism>
<dbReference type="NCBIfam" id="TIGR03660">
    <property type="entry name" value="T1SS_rpt_143"/>
    <property type="match status" value="1"/>
</dbReference>
<dbReference type="EMBL" id="FUXU01000025">
    <property type="protein sequence ID" value="SKA55078.1"/>
    <property type="molecule type" value="Genomic_DNA"/>
</dbReference>
<sequence>MALTLLEDDITALQRAILEGIDPSEIQETPAAGGAVSSSIGGFAVIQYDYTAVLAEAGFETSYVRQSRSFFNEDDAPLLAALGGGDLSITVREGDLSDPLQGESYPVSGSKTLIVSAGSLGLDASSFVFEPLSVATAIAELSKETFTSGQSVEYSLSENAREIVGKTAEGETVVTIVLTPSLLGRDIELTTTVTIFKPIDHLPSNASGLVRVVNDALEIDLSVQGSDTAGNALREPVDVMITITDGALPTIKPSSITHNENELNFVSKPIPLNVEANADEISTVKFVATDQLSAALDNLTSNGSATTFEISDEAITVVLASEPSVVVFSIQLEQKNGEYNYVFSENASVDQSVNGESVLIPVTVAVTDYDNDTVEGRFSITIDDGNNGTGESASLSGEFDVTEGKIGDGGAVPVQTATGSVSIDAGSDRLLPDSLSISNLNTSAGIPGLIQELNELTSEGRALVFELSPSSTGNTILIEGKLPDGSIAVSFTLVASQVPGDGAAGVSVASTFVLYQPLDHQDDAKFVGNRWVTLSDPSSGNLAFDIKLQLQLKDTDGDILDKPVALNYQVVDGSRPEIKTADIEVTDPDENAGPSTETASLGLSLGSDEIASLEWQVGSSFNTFVASLSSDGNALSLIPANAQINGSSAPINIGYQDANGTTVTVLTLTLLPDTGDYSVTLRESIDQPDSESVVFNLGVKVTDFDDDSASDNFTVTVFDGNNLSLSPVNATIIDPNIGSVSEQENLSLGLTLGADALKTLVFYAPTGLEAALNAMTSSGYETKVIPQPFSSLSDTISIVIDDANSPNNGETALSIVLNKDANGIPDGTYSVSQSLAIDEPDELINLPIGVRAIDTDNDAVSAEFTVTIKDSSELPTTGVTGDITLSEPDLTPGSGQQGYPDSADTDVTITALNDRLIPESAGLEETQLASILANLNGSLTSDGVSVVFTYDTSTHTLVGMANNEKVIAVSFEGTQAANGFSVDITPTLTLYKPLDHLDSGVSNNTLTVNEDNISIALPIQVKDSDGDIVSGAASVDVVIKDGEGPSITSTPALAVEESDINQNGSGGNTNRPGTTPGGVGTDQDTDSGKLVIDSGSDNIKDISLDVSAFASNNASNSQNASGNNVPLSSKGEPVTLHLTSDVSGVKTYTGKAETREVFTITLDSQGNYTFTLLGALDHPQGDQKNTLTINLPVVVMDSDNDTATSILNVNVADDVPFSLETDGVGVGGGALVTEEGDHSPRLTILPARNRGADDAHIKSVTINGEQHELNVGLNNVFIVREGPGGQVLGTLLIQSSGNVQFTAAEDVDHSGSTNNRIEETFSYEIIDGDGDIVVGSTQIVVVDGEPQLIVENAAGVEDQGREGDPNDDVVNNPADGIPINISIDVGDNDQGEVVDRVLITLPANAQGTFYANGAELAVTDGKIVLPANLFSPDAQNEIWTLQGVTFVPNQDYSAASGVPTFSVTGFVKNADGTERTLATQSFTITVEGIADVPQWDSENTTLYYNIDEDSDGANLAIEADLQDSDGSETLTYFLTLDSGDATLLLNGNTLTPSNGKYEISAADINNVMVKPDANYSGDITLTAIAQSKETSNFVAGQQTADSAPRTITIAVSPEANSTTLKVSRVSGDEDTLIPLGGSIKLTDTVDTDASETLYVWITGLPEGANLFLGSDKVVPDSNGLYEVLYADIANLKLEPPPESNVDFAISIRGVVKDTAIITNASGVDETVTQVILKP</sequence>
<name>A0A1T4UR31_9GAMM</name>
<reference evidence="4" key="1">
    <citation type="submission" date="2017-02" db="EMBL/GenBank/DDBJ databases">
        <authorList>
            <person name="Varghese N."/>
            <person name="Submissions S."/>
        </authorList>
    </citation>
    <scope>NUCLEOTIDE SEQUENCE [LARGE SCALE GENOMIC DNA]</scope>
    <source>
        <strain evidence="4">DSM 22720</strain>
    </source>
</reference>
<dbReference type="InterPro" id="IPR043824">
    <property type="entry name" value="DUF5801"/>
</dbReference>
<feature type="domain" description="DUF5801" evidence="2">
    <location>
        <begin position="1053"/>
        <end position="1209"/>
    </location>
</feature>
<dbReference type="InterPro" id="IPR019959">
    <property type="entry name" value="T1SS-143_rpt-cont_dom"/>
</dbReference>
<keyword evidence="4" id="KW-1185">Reference proteome</keyword>
<accession>A0A1T4UR31</accession>
<feature type="region of interest" description="Disordered" evidence="1">
    <location>
        <begin position="1113"/>
        <end position="1132"/>
    </location>
</feature>